<evidence type="ECO:0000259" key="8">
    <source>
        <dbReference type="PROSITE" id="PS50850"/>
    </source>
</evidence>
<dbReference type="Pfam" id="PF07690">
    <property type="entry name" value="MFS_1"/>
    <property type="match status" value="1"/>
</dbReference>
<keyword evidence="2" id="KW-0813">Transport</keyword>
<organism evidence="9 10">
    <name type="scientific">Alicyclobacillus fastidiosus</name>
    <dbReference type="NCBI Taxonomy" id="392011"/>
    <lineage>
        <taxon>Bacteria</taxon>
        <taxon>Bacillati</taxon>
        <taxon>Bacillota</taxon>
        <taxon>Bacilli</taxon>
        <taxon>Bacillales</taxon>
        <taxon>Alicyclobacillaceae</taxon>
        <taxon>Alicyclobacillus</taxon>
    </lineage>
</organism>
<dbReference type="RefSeq" id="WP_275475244.1">
    <property type="nucleotide sequence ID" value="NZ_CP162940.1"/>
</dbReference>
<dbReference type="SUPFAM" id="SSF103473">
    <property type="entry name" value="MFS general substrate transporter"/>
    <property type="match status" value="1"/>
</dbReference>
<evidence type="ECO:0000256" key="3">
    <source>
        <dbReference type="ARBA" id="ARBA00022475"/>
    </source>
</evidence>
<comment type="subcellular location">
    <subcellularLocation>
        <location evidence="1">Cell membrane</location>
        <topology evidence="1">Multi-pass membrane protein</topology>
    </subcellularLocation>
</comment>
<feature type="domain" description="Major facilitator superfamily (MFS) profile" evidence="8">
    <location>
        <begin position="19"/>
        <end position="403"/>
    </location>
</feature>
<evidence type="ECO:0000256" key="7">
    <source>
        <dbReference type="SAM" id="Phobius"/>
    </source>
</evidence>
<keyword evidence="5 7" id="KW-1133">Transmembrane helix</keyword>
<dbReference type="InterPro" id="IPR011701">
    <property type="entry name" value="MFS"/>
</dbReference>
<accession>A0ABV5AC01</accession>
<comment type="caution">
    <text evidence="9">The sequence shown here is derived from an EMBL/GenBank/DDBJ whole genome shotgun (WGS) entry which is preliminary data.</text>
</comment>
<evidence type="ECO:0000256" key="5">
    <source>
        <dbReference type="ARBA" id="ARBA00022989"/>
    </source>
</evidence>
<keyword evidence="3" id="KW-1003">Cell membrane</keyword>
<reference evidence="9 10" key="1">
    <citation type="journal article" date="2024" name="Int. J. Mol. Sci.">
        <title>Exploration of Alicyclobacillus spp. Genome in Search of Antibiotic Resistance.</title>
        <authorList>
            <person name="Bucka-Kolendo J."/>
            <person name="Kiousi D.E."/>
            <person name="Dekowska A."/>
            <person name="Mikolajczuk-Szczyrba A."/>
            <person name="Karadedos D.M."/>
            <person name="Michael P."/>
            <person name="Galanis A."/>
            <person name="Sokolowska B."/>
        </authorList>
    </citation>
    <scope>NUCLEOTIDE SEQUENCE [LARGE SCALE GENOMIC DNA]</scope>
    <source>
        <strain evidence="9 10">KKP 3000</strain>
    </source>
</reference>
<feature type="transmembrane region" description="Helical" evidence="7">
    <location>
        <begin position="174"/>
        <end position="192"/>
    </location>
</feature>
<feature type="transmembrane region" description="Helical" evidence="7">
    <location>
        <begin position="86"/>
        <end position="104"/>
    </location>
</feature>
<feature type="transmembrane region" description="Helical" evidence="7">
    <location>
        <begin position="146"/>
        <end position="168"/>
    </location>
</feature>
<dbReference type="Gene3D" id="1.20.1250.20">
    <property type="entry name" value="MFS general substrate transporter like domains"/>
    <property type="match status" value="1"/>
</dbReference>
<evidence type="ECO:0000256" key="6">
    <source>
        <dbReference type="ARBA" id="ARBA00023136"/>
    </source>
</evidence>
<keyword evidence="6 7" id="KW-0472">Membrane</keyword>
<feature type="transmembrane region" description="Helical" evidence="7">
    <location>
        <begin position="381"/>
        <end position="398"/>
    </location>
</feature>
<dbReference type="InterPro" id="IPR050171">
    <property type="entry name" value="MFS_Transporters"/>
</dbReference>
<dbReference type="PANTHER" id="PTHR23517">
    <property type="entry name" value="RESISTANCE PROTEIN MDTM, PUTATIVE-RELATED-RELATED"/>
    <property type="match status" value="1"/>
</dbReference>
<gene>
    <name evidence="9" type="ORF">KKP3000_002985</name>
</gene>
<feature type="transmembrane region" description="Helical" evidence="7">
    <location>
        <begin position="224"/>
        <end position="242"/>
    </location>
</feature>
<feature type="transmembrane region" description="Helical" evidence="7">
    <location>
        <begin position="262"/>
        <end position="285"/>
    </location>
</feature>
<proteinExistence type="predicted"/>
<evidence type="ECO:0000256" key="4">
    <source>
        <dbReference type="ARBA" id="ARBA00022692"/>
    </source>
</evidence>
<feature type="transmembrane region" description="Helical" evidence="7">
    <location>
        <begin position="21"/>
        <end position="40"/>
    </location>
</feature>
<keyword evidence="4 7" id="KW-0812">Transmembrane</keyword>
<feature type="transmembrane region" description="Helical" evidence="7">
    <location>
        <begin position="297"/>
        <end position="327"/>
    </location>
</feature>
<protein>
    <submittedName>
        <fullName evidence="9">MFS transporter</fullName>
    </submittedName>
</protein>
<feature type="transmembrane region" description="Helical" evidence="7">
    <location>
        <begin position="60"/>
        <end position="79"/>
    </location>
</feature>
<evidence type="ECO:0000256" key="2">
    <source>
        <dbReference type="ARBA" id="ARBA00022448"/>
    </source>
</evidence>
<evidence type="ECO:0000313" key="10">
    <source>
        <dbReference type="Proteomes" id="UP001579974"/>
    </source>
</evidence>
<dbReference type="InterPro" id="IPR020846">
    <property type="entry name" value="MFS_dom"/>
</dbReference>
<evidence type="ECO:0000256" key="1">
    <source>
        <dbReference type="ARBA" id="ARBA00004651"/>
    </source>
</evidence>
<dbReference type="PANTHER" id="PTHR23517:SF10">
    <property type="entry name" value="MAJOR FACILITATOR SUPERFAMILY (MFS) PROFILE DOMAIN-CONTAINING PROTEIN"/>
    <property type="match status" value="1"/>
</dbReference>
<name>A0ABV5AC01_9BACL</name>
<dbReference type="PROSITE" id="PS50850">
    <property type="entry name" value="MFS"/>
    <property type="match status" value="1"/>
</dbReference>
<dbReference type="InterPro" id="IPR036259">
    <property type="entry name" value="MFS_trans_sf"/>
</dbReference>
<keyword evidence="10" id="KW-1185">Reference proteome</keyword>
<dbReference type="EMBL" id="JBDXSU010000003">
    <property type="protein sequence ID" value="MFB5189708.1"/>
    <property type="molecule type" value="Genomic_DNA"/>
</dbReference>
<evidence type="ECO:0000313" key="9">
    <source>
        <dbReference type="EMBL" id="MFB5189708.1"/>
    </source>
</evidence>
<sequence length="410" mass="44065">MLQTQSNVPQVNGSTLPRESYVFILASLVNSVGSALMWPLTTIYVHNVLLKSYGDAGLALFFQSLASVLGQIVGGALYQRVGAKRLIVWSLVLTGLAQLSLLVAKDWVPYVAAMTVNGFLIAVTMPAVNAFIGFRWPHHRVRLFNAVYVSNNVGVAIGTTLAGILAAVSFNLTFLFNSVTTLGFALFFWWFMRRMKADDLQQWSKGLIAQRDTGIGVLLKNYRAYLFVGAGCMLVFLSTSAWNSGVAPYLNQEGHSAATYSFLWTINGLIILVGQPVTTLLNRSVTRGLPARLISSALLYGAAFLLVLVVHTSYAYLVVGMVIATFGEMQISPTVPAYITQTTGRSAPFYLGLVGGLGSVGRLVGPVLFGNLFDRAGLPPILLVATFATFAAAGIFSLQQRCIPSSAAGE</sequence>
<feature type="transmembrane region" description="Helical" evidence="7">
    <location>
        <begin position="110"/>
        <end position="134"/>
    </location>
</feature>
<dbReference type="Proteomes" id="UP001579974">
    <property type="component" value="Unassembled WGS sequence"/>
</dbReference>